<dbReference type="GO" id="GO:0016567">
    <property type="term" value="P:protein ubiquitination"/>
    <property type="evidence" value="ECO:0007669"/>
    <property type="project" value="InterPro"/>
</dbReference>
<organism evidence="3 4">
    <name type="scientific">Rhynchospora tenuis</name>
    <dbReference type="NCBI Taxonomy" id="198213"/>
    <lineage>
        <taxon>Eukaryota</taxon>
        <taxon>Viridiplantae</taxon>
        <taxon>Streptophyta</taxon>
        <taxon>Embryophyta</taxon>
        <taxon>Tracheophyta</taxon>
        <taxon>Spermatophyta</taxon>
        <taxon>Magnoliopsida</taxon>
        <taxon>Liliopsida</taxon>
        <taxon>Poales</taxon>
        <taxon>Cyperaceae</taxon>
        <taxon>Cyperoideae</taxon>
        <taxon>Rhynchosporeae</taxon>
        <taxon>Rhynchospora</taxon>
    </lineage>
</organism>
<comment type="caution">
    <text evidence="3">The sequence shown here is derived from an EMBL/GenBank/DDBJ whole genome shotgun (WGS) entry which is preliminary data.</text>
</comment>
<name>A0AAD5ZBZ3_9POAL</name>
<dbReference type="Pfam" id="PF13639">
    <property type="entry name" value="zf-RING_2"/>
    <property type="match status" value="1"/>
</dbReference>
<dbReference type="EMBL" id="JAMRDG010000002">
    <property type="protein sequence ID" value="KAJ3690638.1"/>
    <property type="molecule type" value="Genomic_DNA"/>
</dbReference>
<dbReference type="SMART" id="SM00184">
    <property type="entry name" value="RING"/>
    <property type="match status" value="1"/>
</dbReference>
<evidence type="ECO:0000313" key="4">
    <source>
        <dbReference type="Proteomes" id="UP001210211"/>
    </source>
</evidence>
<reference evidence="3 4" key="1">
    <citation type="journal article" date="2022" name="Cell">
        <title>Repeat-based holocentromeres influence genome architecture and karyotype evolution.</title>
        <authorList>
            <person name="Hofstatter P.G."/>
            <person name="Thangavel G."/>
            <person name="Lux T."/>
            <person name="Neumann P."/>
            <person name="Vondrak T."/>
            <person name="Novak P."/>
            <person name="Zhang M."/>
            <person name="Costa L."/>
            <person name="Castellani M."/>
            <person name="Scott A."/>
            <person name="Toegelov H."/>
            <person name="Fuchs J."/>
            <person name="Mata-Sucre Y."/>
            <person name="Dias Y."/>
            <person name="Vanzela A.L.L."/>
            <person name="Huettel B."/>
            <person name="Almeida C.C.S."/>
            <person name="Simkova H."/>
            <person name="Souza G."/>
            <person name="Pedrosa-Harand A."/>
            <person name="Macas J."/>
            <person name="Mayer K.F.X."/>
            <person name="Houben A."/>
            <person name="Marques A."/>
        </authorList>
    </citation>
    <scope>NUCLEOTIDE SEQUENCE [LARGE SCALE GENOMIC DNA]</scope>
    <source>
        <strain evidence="3">RhyTen1mFocal</strain>
    </source>
</reference>
<keyword evidence="1" id="KW-0863">Zinc-finger</keyword>
<dbReference type="PROSITE" id="PS50089">
    <property type="entry name" value="ZF_RING_2"/>
    <property type="match status" value="1"/>
</dbReference>
<keyword evidence="1" id="KW-0862">Zinc</keyword>
<keyword evidence="1" id="KW-0479">Metal-binding</keyword>
<evidence type="ECO:0000313" key="3">
    <source>
        <dbReference type="EMBL" id="KAJ3690638.1"/>
    </source>
</evidence>
<dbReference type="InterPro" id="IPR001841">
    <property type="entry name" value="Znf_RING"/>
</dbReference>
<dbReference type="PANTHER" id="PTHR46400:SF11">
    <property type="entry name" value="OS04G0571200 PROTEIN"/>
    <property type="match status" value="1"/>
</dbReference>
<gene>
    <name evidence="3" type="ORF">LUZ61_019802</name>
</gene>
<dbReference type="AlphaFoldDB" id="A0AAD5ZBZ3"/>
<keyword evidence="4" id="KW-1185">Reference proteome</keyword>
<evidence type="ECO:0000259" key="2">
    <source>
        <dbReference type="PROSITE" id="PS50089"/>
    </source>
</evidence>
<proteinExistence type="predicted"/>
<feature type="domain" description="RING-type" evidence="2">
    <location>
        <begin position="153"/>
        <end position="194"/>
    </location>
</feature>
<dbReference type="Gene3D" id="3.30.40.10">
    <property type="entry name" value="Zinc/RING finger domain, C3HC4 (zinc finger)"/>
    <property type="match status" value="1"/>
</dbReference>
<dbReference type="InterPro" id="IPR013083">
    <property type="entry name" value="Znf_RING/FYVE/PHD"/>
</dbReference>
<dbReference type="GO" id="GO:0004842">
    <property type="term" value="F:ubiquitin-protein transferase activity"/>
    <property type="evidence" value="ECO:0007669"/>
    <property type="project" value="InterPro"/>
</dbReference>
<accession>A0AAD5ZBZ3</accession>
<dbReference type="SUPFAM" id="SSF57850">
    <property type="entry name" value="RING/U-box"/>
    <property type="match status" value="1"/>
</dbReference>
<dbReference type="Proteomes" id="UP001210211">
    <property type="component" value="Unassembled WGS sequence"/>
</dbReference>
<dbReference type="InterPro" id="IPR033276">
    <property type="entry name" value="BB"/>
</dbReference>
<dbReference type="GO" id="GO:0031624">
    <property type="term" value="F:ubiquitin conjugating enzyme binding"/>
    <property type="evidence" value="ECO:0007669"/>
    <property type="project" value="TreeGrafter"/>
</dbReference>
<dbReference type="GO" id="GO:0008270">
    <property type="term" value="F:zinc ion binding"/>
    <property type="evidence" value="ECO:0007669"/>
    <property type="project" value="UniProtKB-KW"/>
</dbReference>
<dbReference type="FunFam" id="3.30.40.10:FF:000226">
    <property type="entry name" value="E3 ubiquitin ligase BIG BROTHER"/>
    <property type="match status" value="1"/>
</dbReference>
<sequence>MGISDEFGGEATSSEVAVISSQEKLHEVHITSDEHLARQLQAYENILIGTPDHEFHDIISMEPPSQFIEPNPVPVHVPLEEPLPDVGLNSENVQREVLLQDNINPDNMTYEELQALGEQIGTENKGLSDELISYLPTSRYRTGFFSRKSTEECVVCKTYYKNGDNLITLPCQHRYHADCITQWLQVNKVCPVCNEEVFGS</sequence>
<protein>
    <recommendedName>
        <fullName evidence="2">RING-type domain-containing protein</fullName>
    </recommendedName>
</protein>
<evidence type="ECO:0000256" key="1">
    <source>
        <dbReference type="PROSITE-ProRule" id="PRU00175"/>
    </source>
</evidence>
<dbReference type="PANTHER" id="PTHR46400">
    <property type="entry name" value="RING/U-BOX SUPERFAMILY PROTEIN"/>
    <property type="match status" value="1"/>
</dbReference>
<dbReference type="GO" id="GO:0046621">
    <property type="term" value="P:negative regulation of organ growth"/>
    <property type="evidence" value="ECO:0007669"/>
    <property type="project" value="InterPro"/>
</dbReference>